<dbReference type="Proteomes" id="UP000373149">
    <property type="component" value="Unassembled WGS sequence"/>
</dbReference>
<protein>
    <submittedName>
        <fullName evidence="6">Thiamine pyrophosphate-binding protein</fullName>
    </submittedName>
</protein>
<dbReference type="GO" id="GO:0000287">
    <property type="term" value="F:magnesium ion binding"/>
    <property type="evidence" value="ECO:0007669"/>
    <property type="project" value="UniProtKB-ARBA"/>
</dbReference>
<dbReference type="Pfam" id="PF02776">
    <property type="entry name" value="TPP_enzyme_N"/>
    <property type="match status" value="1"/>
</dbReference>
<organism evidence="6 7">
    <name type="scientific">Streptomyces acidicola</name>
    <dbReference type="NCBI Taxonomy" id="2596892"/>
    <lineage>
        <taxon>Bacteria</taxon>
        <taxon>Bacillati</taxon>
        <taxon>Actinomycetota</taxon>
        <taxon>Actinomycetes</taxon>
        <taxon>Kitasatosporales</taxon>
        <taxon>Streptomycetaceae</taxon>
        <taxon>Streptomyces</taxon>
    </lineage>
</organism>
<dbReference type="InterPro" id="IPR011766">
    <property type="entry name" value="TPP_enzyme_TPP-bd"/>
</dbReference>
<dbReference type="PANTHER" id="PTHR18968">
    <property type="entry name" value="THIAMINE PYROPHOSPHATE ENZYMES"/>
    <property type="match status" value="1"/>
</dbReference>
<dbReference type="GO" id="GO:0009097">
    <property type="term" value="P:isoleucine biosynthetic process"/>
    <property type="evidence" value="ECO:0007669"/>
    <property type="project" value="TreeGrafter"/>
</dbReference>
<dbReference type="GO" id="GO:0030976">
    <property type="term" value="F:thiamine pyrophosphate binding"/>
    <property type="evidence" value="ECO:0007669"/>
    <property type="project" value="InterPro"/>
</dbReference>
<feature type="domain" description="Thiamine pyrophosphate enzyme N-terminal TPP-binding" evidence="5">
    <location>
        <begin position="73"/>
        <end position="177"/>
    </location>
</feature>
<feature type="domain" description="Thiamine pyrophosphate enzyme TPP-binding" evidence="4">
    <location>
        <begin position="504"/>
        <end position="615"/>
    </location>
</feature>
<feature type="region of interest" description="Disordered" evidence="3">
    <location>
        <begin position="657"/>
        <end position="680"/>
    </location>
</feature>
<gene>
    <name evidence="6" type="ORF">FPZ41_15265</name>
</gene>
<reference evidence="6 7" key="1">
    <citation type="submission" date="2019-09" db="EMBL/GenBank/DDBJ databases">
        <authorList>
            <person name="Duangmal K."/>
            <person name="Teo W.F.A."/>
            <person name="Lipun K."/>
        </authorList>
    </citation>
    <scope>NUCLEOTIDE SEQUENCE [LARGE SCALE GENOMIC DNA]</scope>
    <source>
        <strain evidence="6 7">K1PN6</strain>
    </source>
</reference>
<evidence type="ECO:0000259" key="5">
    <source>
        <dbReference type="Pfam" id="PF02776"/>
    </source>
</evidence>
<evidence type="ECO:0000313" key="7">
    <source>
        <dbReference type="Proteomes" id="UP000373149"/>
    </source>
</evidence>
<dbReference type="InterPro" id="IPR045229">
    <property type="entry name" value="TPP_enz"/>
</dbReference>
<dbReference type="PANTHER" id="PTHR18968:SF13">
    <property type="entry name" value="ACETOLACTATE SYNTHASE CATALYTIC SUBUNIT, MITOCHONDRIAL"/>
    <property type="match status" value="1"/>
</dbReference>
<dbReference type="EMBL" id="VMNX01000046">
    <property type="protein sequence ID" value="MPY49852.1"/>
    <property type="molecule type" value="Genomic_DNA"/>
</dbReference>
<keyword evidence="2" id="KW-0786">Thiamine pyrophosphate</keyword>
<evidence type="ECO:0000256" key="2">
    <source>
        <dbReference type="ARBA" id="ARBA00023052"/>
    </source>
</evidence>
<dbReference type="GO" id="GO:0003984">
    <property type="term" value="F:acetolactate synthase activity"/>
    <property type="evidence" value="ECO:0007669"/>
    <property type="project" value="TreeGrafter"/>
</dbReference>
<dbReference type="GO" id="GO:0009099">
    <property type="term" value="P:L-valine biosynthetic process"/>
    <property type="evidence" value="ECO:0007669"/>
    <property type="project" value="TreeGrafter"/>
</dbReference>
<dbReference type="SUPFAM" id="SSF52518">
    <property type="entry name" value="Thiamin diphosphate-binding fold (THDP-binding)"/>
    <property type="match status" value="2"/>
</dbReference>
<comment type="similarity">
    <text evidence="1">Belongs to the TPP enzyme family.</text>
</comment>
<evidence type="ECO:0000313" key="6">
    <source>
        <dbReference type="EMBL" id="MPY49852.1"/>
    </source>
</evidence>
<keyword evidence="7" id="KW-1185">Reference proteome</keyword>
<sequence>MAGRVRLARLSRDKVNSMPSGSLQETPFPDSSHGDESDALALARLVLAGDDRTVEALRPQAGDADPERLPLLTGAEAVAALLAHAGVHNVFVYAGTSELALCDALHRTEGVQLSNGRGDKESAFMAAGASLTQPGRGAALLHGARGLTNATGAVADARRNEVGALFLVGLPSSGSVRFLPPHGEHGLIHGIGTFADWSWQAPPVPKRPGERRASAERFVDRLRASLAFCTTPPYRPALFGIPQDVAESRWIPLDALLTTPPAAPATDLRQPALEALLSELRQARRPLFLLDDYALHHPGTRPALDRLSTMTGAAVLQVRYRRGPMLFERLRSEEVTNFAGWLNPFSAAHRALLAECDLLVTVEDRNIYERVVGPLPDCRKAAVNTDSAKVLKNEYLRDDEPLAVGEPALILTELADRLSAAGEPAPAPWFPAQALAEHMVSPEQATGEVQDGRRAVARALASTLASWERPALVDDSQMFGGLLSEHYDDFPQGLRVFGDHGAFVGGGLAYATGLALGDKDARVMCTLGDQAFTNSFQGLVAAVQDQAQVLFVVCNNGESVSLNKQADASYGTSDRSYLANVGHMAYHQVAEALGVPAQQVVVPLGGSPAAVQAAVSLLATVLEKSAAVPGPSLVEIVLPSDPDVWKGIWITQGFEEATPAERENASAEQGSVAVEQESVA</sequence>
<dbReference type="Pfam" id="PF02775">
    <property type="entry name" value="TPP_enzyme_C"/>
    <property type="match status" value="1"/>
</dbReference>
<dbReference type="InterPro" id="IPR012001">
    <property type="entry name" value="Thiamin_PyroP_enz_TPP-bd_dom"/>
</dbReference>
<dbReference type="Gene3D" id="3.40.50.970">
    <property type="match status" value="2"/>
</dbReference>
<dbReference type="CDD" id="cd00568">
    <property type="entry name" value="TPP_enzymes"/>
    <property type="match status" value="1"/>
</dbReference>
<feature type="region of interest" description="Disordered" evidence="3">
    <location>
        <begin position="14"/>
        <end position="36"/>
    </location>
</feature>
<name>A0A5N8WRT6_9ACTN</name>
<dbReference type="CDD" id="cd07035">
    <property type="entry name" value="TPP_PYR_POX_like"/>
    <property type="match status" value="1"/>
</dbReference>
<dbReference type="AlphaFoldDB" id="A0A5N8WRT6"/>
<dbReference type="InterPro" id="IPR029035">
    <property type="entry name" value="DHS-like_NAD/FAD-binding_dom"/>
</dbReference>
<accession>A0A5N8WRT6</accession>
<proteinExistence type="inferred from homology"/>
<dbReference type="Gene3D" id="3.40.50.1220">
    <property type="entry name" value="TPP-binding domain"/>
    <property type="match status" value="1"/>
</dbReference>
<evidence type="ECO:0000256" key="1">
    <source>
        <dbReference type="ARBA" id="ARBA00007812"/>
    </source>
</evidence>
<dbReference type="InterPro" id="IPR029061">
    <property type="entry name" value="THDP-binding"/>
</dbReference>
<dbReference type="SUPFAM" id="SSF52467">
    <property type="entry name" value="DHS-like NAD/FAD-binding domain"/>
    <property type="match status" value="1"/>
</dbReference>
<evidence type="ECO:0000259" key="4">
    <source>
        <dbReference type="Pfam" id="PF02775"/>
    </source>
</evidence>
<evidence type="ECO:0000256" key="3">
    <source>
        <dbReference type="SAM" id="MobiDB-lite"/>
    </source>
</evidence>
<dbReference type="GO" id="GO:0050660">
    <property type="term" value="F:flavin adenine dinucleotide binding"/>
    <property type="evidence" value="ECO:0007669"/>
    <property type="project" value="TreeGrafter"/>
</dbReference>
<comment type="caution">
    <text evidence="6">The sequence shown here is derived from an EMBL/GenBank/DDBJ whole genome shotgun (WGS) entry which is preliminary data.</text>
</comment>
<dbReference type="GO" id="GO:0005948">
    <property type="term" value="C:acetolactate synthase complex"/>
    <property type="evidence" value="ECO:0007669"/>
    <property type="project" value="TreeGrafter"/>
</dbReference>